<dbReference type="Proteomes" id="UP001154420">
    <property type="component" value="Unassembled WGS sequence"/>
</dbReference>
<comment type="caution">
    <text evidence="1">The sequence shown here is derived from an EMBL/GenBank/DDBJ whole genome shotgun (WGS) entry which is preliminary data.</text>
</comment>
<dbReference type="EMBL" id="QZDT01000139">
    <property type="protein sequence ID" value="NBJ95640.1"/>
    <property type="molecule type" value="Genomic_DNA"/>
</dbReference>
<evidence type="ECO:0000313" key="1">
    <source>
        <dbReference type="EMBL" id="NBJ95640.1"/>
    </source>
</evidence>
<proteinExistence type="predicted"/>
<accession>A0A9X5BKC2</accession>
<organism evidence="1 2">
    <name type="scientific">Parablautia muri</name>
    <dbReference type="NCBI Taxonomy" id="2320879"/>
    <lineage>
        <taxon>Bacteria</taxon>
        <taxon>Bacillati</taxon>
        <taxon>Bacillota</taxon>
        <taxon>Clostridia</taxon>
        <taxon>Lachnospirales</taxon>
        <taxon>Lachnospiraceae</taxon>
        <taxon>Parablautia</taxon>
    </lineage>
</organism>
<evidence type="ECO:0000313" key="2">
    <source>
        <dbReference type="Proteomes" id="UP001154420"/>
    </source>
</evidence>
<reference evidence="1" key="1">
    <citation type="submission" date="2018-09" db="EMBL/GenBank/DDBJ databases">
        <title>Murine metabolic-syndrome-specific gut microbial biobank.</title>
        <authorList>
            <person name="Liu C."/>
        </authorList>
    </citation>
    <scope>NUCLEOTIDE SEQUENCE</scope>
    <source>
        <strain evidence="1">D42-62</strain>
    </source>
</reference>
<protein>
    <submittedName>
        <fullName evidence="1">DUF2815 domain-containing protein</fullName>
    </submittedName>
</protein>
<sequence length="23" mass="2726">MSNENANLTKVIVPCRFSYLHCW</sequence>
<gene>
    <name evidence="1" type="ORF">D5281_24835</name>
</gene>
<feature type="non-terminal residue" evidence="1">
    <location>
        <position position="23"/>
    </location>
</feature>
<dbReference type="AlphaFoldDB" id="A0A9X5BKC2"/>
<keyword evidence="2" id="KW-1185">Reference proteome</keyword>
<name>A0A9X5BKC2_9FIRM</name>